<dbReference type="EMBL" id="LAZR01000049">
    <property type="protein sequence ID" value="KKN99008.1"/>
    <property type="molecule type" value="Genomic_DNA"/>
</dbReference>
<organism evidence="2">
    <name type="scientific">marine sediment metagenome</name>
    <dbReference type="NCBI Taxonomy" id="412755"/>
    <lineage>
        <taxon>unclassified sequences</taxon>
        <taxon>metagenomes</taxon>
        <taxon>ecological metagenomes</taxon>
    </lineage>
</organism>
<gene>
    <name evidence="2" type="ORF">LCGC14_0142530</name>
</gene>
<name>A0A0F9Y2V4_9ZZZZ</name>
<feature type="transmembrane region" description="Helical" evidence="1">
    <location>
        <begin position="12"/>
        <end position="35"/>
    </location>
</feature>
<reference evidence="2" key="1">
    <citation type="journal article" date="2015" name="Nature">
        <title>Complex archaea that bridge the gap between prokaryotes and eukaryotes.</title>
        <authorList>
            <person name="Spang A."/>
            <person name="Saw J.H."/>
            <person name="Jorgensen S.L."/>
            <person name="Zaremba-Niedzwiedzka K."/>
            <person name="Martijn J."/>
            <person name="Lind A.E."/>
            <person name="van Eijk R."/>
            <person name="Schleper C."/>
            <person name="Guy L."/>
            <person name="Ettema T.J."/>
        </authorList>
    </citation>
    <scope>NUCLEOTIDE SEQUENCE</scope>
</reference>
<sequence>MKSKIKKKLMKIWDSVICVWLFGGGLCLALLGLIFSWKITLVILVAWMLSIVALVVYCIEP</sequence>
<proteinExistence type="predicted"/>
<comment type="caution">
    <text evidence="2">The sequence shown here is derived from an EMBL/GenBank/DDBJ whole genome shotgun (WGS) entry which is preliminary data.</text>
</comment>
<feature type="transmembrane region" description="Helical" evidence="1">
    <location>
        <begin position="41"/>
        <end position="59"/>
    </location>
</feature>
<keyword evidence="1" id="KW-0472">Membrane</keyword>
<accession>A0A0F9Y2V4</accession>
<keyword evidence="1" id="KW-1133">Transmembrane helix</keyword>
<evidence type="ECO:0000313" key="2">
    <source>
        <dbReference type="EMBL" id="KKN99008.1"/>
    </source>
</evidence>
<evidence type="ECO:0000256" key="1">
    <source>
        <dbReference type="SAM" id="Phobius"/>
    </source>
</evidence>
<protein>
    <submittedName>
        <fullName evidence="2">Uncharacterized protein</fullName>
    </submittedName>
</protein>
<keyword evidence="1" id="KW-0812">Transmembrane</keyword>
<dbReference type="AlphaFoldDB" id="A0A0F9Y2V4"/>